<feature type="region of interest" description="Disordered" evidence="1">
    <location>
        <begin position="152"/>
        <end position="174"/>
    </location>
</feature>
<dbReference type="VEuPathDB" id="FungiDB:TAPDE_001584"/>
<feature type="compositionally biased region" description="Basic residues" evidence="1">
    <location>
        <begin position="315"/>
        <end position="324"/>
    </location>
</feature>
<feature type="region of interest" description="Disordered" evidence="1">
    <location>
        <begin position="432"/>
        <end position="469"/>
    </location>
</feature>
<dbReference type="EMBL" id="CAHR02000057">
    <property type="protein sequence ID" value="CCG81743.1"/>
    <property type="molecule type" value="Genomic_DNA"/>
</dbReference>
<organism evidence="3 4">
    <name type="scientific">Taphrina deformans (strain PYCC 5710 / ATCC 11124 / CBS 356.35 / IMI 108563 / JCM 9778 / NBRC 8474)</name>
    <name type="common">Peach leaf curl fungus</name>
    <name type="synonym">Lalaria deformans</name>
    <dbReference type="NCBI Taxonomy" id="1097556"/>
    <lineage>
        <taxon>Eukaryota</taxon>
        <taxon>Fungi</taxon>
        <taxon>Dikarya</taxon>
        <taxon>Ascomycota</taxon>
        <taxon>Taphrinomycotina</taxon>
        <taxon>Taphrinomycetes</taxon>
        <taxon>Taphrinales</taxon>
        <taxon>Taphrinaceae</taxon>
        <taxon>Taphrina</taxon>
    </lineage>
</organism>
<comment type="caution">
    <text evidence="3">The sequence shown here is derived from an EMBL/GenBank/DDBJ whole genome shotgun (WGS) entry which is preliminary data.</text>
</comment>
<protein>
    <submittedName>
        <fullName evidence="3">Uncharacterized protein</fullName>
    </submittedName>
</protein>
<feature type="compositionally biased region" description="Polar residues" evidence="1">
    <location>
        <begin position="432"/>
        <end position="451"/>
    </location>
</feature>
<evidence type="ECO:0000256" key="1">
    <source>
        <dbReference type="SAM" id="MobiDB-lite"/>
    </source>
</evidence>
<feature type="transmembrane region" description="Helical" evidence="2">
    <location>
        <begin position="73"/>
        <end position="94"/>
    </location>
</feature>
<evidence type="ECO:0000256" key="2">
    <source>
        <dbReference type="SAM" id="Phobius"/>
    </source>
</evidence>
<keyword evidence="2" id="KW-1133">Transmembrane helix</keyword>
<feature type="transmembrane region" description="Helical" evidence="2">
    <location>
        <begin position="38"/>
        <end position="61"/>
    </location>
</feature>
<name>R4X892_TAPDE</name>
<feature type="compositionally biased region" description="Polar residues" evidence="1">
    <location>
        <begin position="152"/>
        <end position="161"/>
    </location>
</feature>
<keyword evidence="2" id="KW-0812">Transmembrane</keyword>
<sequence>MTRQKWYAIVFVGVVATLLNLANGVYLLLAAKRHDAQYILAILTLVMLSLLSICNMVALVFRVSHQVVYCRGLLLILGPPSLVLVGTIPSMALLDSTRPSFGDNLCSLARERCLLSRDGAILLAFLLWVAAALTQTMFTVLYSSRYNSKSTEIPSSHSTHPASPMQPVTPGGLSCRTQVRRIPMMRQDTSDEPFSYEAALQAKAAVQPPNHQSSHSDSSHQSNMTFVKTHMTNASHSRSWASTLPTAVSEFSPRSFYGGQKHSARGSDDQSANLSRRNSPVKSEWSAWGLAVGSPRHKVQQENTSVSTTSTGRTRPAKSLKNFRFHLPNSPENANSTSVIGMDRSPEQRADLDGSPAIRTLNPLGLEGIDALSRSRSTSSPRLRRKSPNKGDSQVTLFPPHRSATTIGDLTGSPERRRASFLEALKPRLSHSKSLSRNSWMARSATSSPTKSHAGRSSMHTPQDSPTEDAFAQWDTTNVESDPAYLVSMKDSRDISGSSPYPQMLSLGDDDDDDDDRGDTESLWGNRSVRVASDGSVIARDRAQKHMIHRLSRKLSLLESIT</sequence>
<feature type="region of interest" description="Disordered" evidence="1">
    <location>
        <begin position="294"/>
        <end position="338"/>
    </location>
</feature>
<feature type="region of interest" description="Disordered" evidence="1">
    <location>
        <begin position="255"/>
        <end position="280"/>
    </location>
</feature>
<feature type="compositionally biased region" description="Polar residues" evidence="1">
    <location>
        <begin position="269"/>
        <end position="280"/>
    </location>
</feature>
<feature type="region of interest" description="Disordered" evidence="1">
    <location>
        <begin position="369"/>
        <end position="415"/>
    </location>
</feature>
<feature type="transmembrane region" description="Helical" evidence="2">
    <location>
        <begin position="6"/>
        <end position="31"/>
    </location>
</feature>
<keyword evidence="4" id="KW-1185">Reference proteome</keyword>
<accession>R4X892</accession>
<feature type="transmembrane region" description="Helical" evidence="2">
    <location>
        <begin position="120"/>
        <end position="142"/>
    </location>
</feature>
<gene>
    <name evidence="3" type="ORF">TAPDE_001584</name>
</gene>
<dbReference type="Proteomes" id="UP000013776">
    <property type="component" value="Unassembled WGS sequence"/>
</dbReference>
<dbReference type="OrthoDB" id="10688253at2759"/>
<evidence type="ECO:0000313" key="3">
    <source>
        <dbReference type="EMBL" id="CCG81743.1"/>
    </source>
</evidence>
<keyword evidence="2" id="KW-0472">Membrane</keyword>
<feature type="region of interest" description="Disordered" evidence="1">
    <location>
        <begin position="491"/>
        <end position="525"/>
    </location>
</feature>
<feature type="compositionally biased region" description="Low complexity" evidence="1">
    <location>
        <begin position="211"/>
        <end position="221"/>
    </location>
</feature>
<dbReference type="AlphaFoldDB" id="R4X892"/>
<reference evidence="3 4" key="1">
    <citation type="journal article" date="2013" name="MBio">
        <title>Genome sequencing of the plant pathogen Taphrina deformans, the causal agent of peach leaf curl.</title>
        <authorList>
            <person name="Cisse O.H."/>
            <person name="Almeida J.M.G.C.F."/>
            <person name="Fonseca A."/>
            <person name="Kumar A.A."/>
            <person name="Salojaervi J."/>
            <person name="Overmyer K."/>
            <person name="Hauser P.M."/>
            <person name="Pagni M."/>
        </authorList>
    </citation>
    <scope>NUCLEOTIDE SEQUENCE [LARGE SCALE GENOMIC DNA]</scope>
    <source>
        <strain evidence="4">PYCC 5710 / ATCC 11124 / CBS 356.35 / IMI 108563 / JCM 9778 / NBRC 8474</strain>
    </source>
</reference>
<evidence type="ECO:0000313" key="4">
    <source>
        <dbReference type="Proteomes" id="UP000013776"/>
    </source>
</evidence>
<feature type="region of interest" description="Disordered" evidence="1">
    <location>
        <begin position="202"/>
        <end position="221"/>
    </location>
</feature>
<proteinExistence type="predicted"/>
<feature type="compositionally biased region" description="Acidic residues" evidence="1">
    <location>
        <begin position="508"/>
        <end position="518"/>
    </location>
</feature>